<dbReference type="AlphaFoldDB" id="A0A330LN15"/>
<evidence type="ECO:0000313" key="2">
    <source>
        <dbReference type="Proteomes" id="UP000250163"/>
    </source>
</evidence>
<dbReference type="EMBL" id="LS483250">
    <property type="protein sequence ID" value="SQD78073.1"/>
    <property type="molecule type" value="Genomic_DNA"/>
</dbReference>
<accession>A0A330LN15</accession>
<dbReference type="KEGG" id="mya:MORIYA_1595"/>
<gene>
    <name evidence="1" type="ORF">MORIYA_1595</name>
</gene>
<proteinExistence type="predicted"/>
<dbReference type="Proteomes" id="UP000250163">
    <property type="component" value="Chromosome MORIYA"/>
</dbReference>
<evidence type="ECO:0000313" key="1">
    <source>
        <dbReference type="EMBL" id="SQD78073.1"/>
    </source>
</evidence>
<reference evidence="2" key="1">
    <citation type="submission" date="2018-05" db="EMBL/GenBank/DDBJ databases">
        <authorList>
            <person name="Cea G.-C."/>
            <person name="William W."/>
        </authorList>
    </citation>
    <scope>NUCLEOTIDE SEQUENCE [LARGE SCALE GENOMIC DNA]</scope>
    <source>
        <strain evidence="2">DB21MT 5</strain>
    </source>
</reference>
<sequence length="43" mass="5228">MARRAHHTRFIAFLVFKEQEHLSLKQYIESKVQKAYHENVNKT</sequence>
<organism evidence="1 2">
    <name type="scientific">Moritella yayanosii</name>
    <dbReference type="NCBI Taxonomy" id="69539"/>
    <lineage>
        <taxon>Bacteria</taxon>
        <taxon>Pseudomonadati</taxon>
        <taxon>Pseudomonadota</taxon>
        <taxon>Gammaproteobacteria</taxon>
        <taxon>Alteromonadales</taxon>
        <taxon>Moritellaceae</taxon>
        <taxon>Moritella</taxon>
    </lineage>
</organism>
<keyword evidence="2" id="KW-1185">Reference proteome</keyword>
<name>A0A330LN15_9GAMM</name>
<protein>
    <submittedName>
        <fullName evidence="1">Uncharacterized protein</fullName>
    </submittedName>
</protein>